<dbReference type="SMART" id="SM00388">
    <property type="entry name" value="HisKA"/>
    <property type="match status" value="1"/>
</dbReference>
<evidence type="ECO:0000256" key="1">
    <source>
        <dbReference type="ARBA" id="ARBA00000085"/>
    </source>
</evidence>
<dbReference type="InterPro" id="IPR036890">
    <property type="entry name" value="HATPase_C_sf"/>
</dbReference>
<dbReference type="PANTHER" id="PTHR43047:SF72">
    <property type="entry name" value="OSMOSENSING HISTIDINE PROTEIN KINASE SLN1"/>
    <property type="match status" value="1"/>
</dbReference>
<dbReference type="PRINTS" id="PR00344">
    <property type="entry name" value="BCTRLSENSOR"/>
</dbReference>
<dbReference type="Gene3D" id="1.10.287.130">
    <property type="match status" value="1"/>
</dbReference>
<evidence type="ECO:0000256" key="3">
    <source>
        <dbReference type="ARBA" id="ARBA00022553"/>
    </source>
</evidence>
<dbReference type="GO" id="GO:0000155">
    <property type="term" value="F:phosphorelay sensor kinase activity"/>
    <property type="evidence" value="ECO:0007669"/>
    <property type="project" value="InterPro"/>
</dbReference>
<evidence type="ECO:0000256" key="5">
    <source>
        <dbReference type="ARBA" id="ARBA00022777"/>
    </source>
</evidence>
<evidence type="ECO:0000256" key="2">
    <source>
        <dbReference type="ARBA" id="ARBA00012438"/>
    </source>
</evidence>
<dbReference type="InterPro" id="IPR001789">
    <property type="entry name" value="Sig_transdc_resp-reg_receiver"/>
</dbReference>
<dbReference type="Pfam" id="PF00072">
    <property type="entry name" value="Response_reg"/>
    <property type="match status" value="1"/>
</dbReference>
<dbReference type="SUPFAM" id="SSF47384">
    <property type="entry name" value="Homodimeric domain of signal transducing histidine kinase"/>
    <property type="match status" value="1"/>
</dbReference>
<feature type="modified residue" description="4-aspartylphosphate" evidence="6">
    <location>
        <position position="788"/>
    </location>
</feature>
<dbReference type="PROSITE" id="PS50110">
    <property type="entry name" value="RESPONSE_REGULATORY"/>
    <property type="match status" value="1"/>
</dbReference>
<dbReference type="InterPro" id="IPR005467">
    <property type="entry name" value="His_kinase_dom"/>
</dbReference>
<dbReference type="CDD" id="cd00082">
    <property type="entry name" value="HisKA"/>
    <property type="match status" value="1"/>
</dbReference>
<keyword evidence="3 6" id="KW-0597">Phosphoprotein</keyword>
<keyword evidence="5" id="KW-0418">Kinase</keyword>
<dbReference type="SMART" id="SM00448">
    <property type="entry name" value="REC"/>
    <property type="match status" value="1"/>
</dbReference>
<dbReference type="InterPro" id="IPR003661">
    <property type="entry name" value="HisK_dim/P_dom"/>
</dbReference>
<evidence type="ECO:0000256" key="4">
    <source>
        <dbReference type="ARBA" id="ARBA00022679"/>
    </source>
</evidence>
<dbReference type="SUPFAM" id="SSF52172">
    <property type="entry name" value="CheY-like"/>
    <property type="match status" value="1"/>
</dbReference>
<dbReference type="PROSITE" id="PS50109">
    <property type="entry name" value="HIS_KIN"/>
    <property type="match status" value="1"/>
</dbReference>
<protein>
    <recommendedName>
        <fullName evidence="2">histidine kinase</fullName>
        <ecNumber evidence="2">2.7.13.3</ecNumber>
    </recommendedName>
</protein>
<dbReference type="InterPro" id="IPR004358">
    <property type="entry name" value="Sig_transdc_His_kin-like_C"/>
</dbReference>
<dbReference type="GO" id="GO:0009927">
    <property type="term" value="F:histidine phosphotransfer kinase activity"/>
    <property type="evidence" value="ECO:0007669"/>
    <property type="project" value="TreeGrafter"/>
</dbReference>
<dbReference type="EMBL" id="WNWQ01001110">
    <property type="protein sequence ID" value="KAE9962247.1"/>
    <property type="molecule type" value="Genomic_DNA"/>
</dbReference>
<feature type="domain" description="Histidine kinase" evidence="8">
    <location>
        <begin position="441"/>
        <end position="709"/>
    </location>
</feature>
<evidence type="ECO:0000256" key="6">
    <source>
        <dbReference type="PROSITE-ProRule" id="PRU00169"/>
    </source>
</evidence>
<dbReference type="Gene3D" id="3.30.565.10">
    <property type="entry name" value="Histidine kinase-like ATPase, C-terminal domain"/>
    <property type="match status" value="1"/>
</dbReference>
<dbReference type="Gene3D" id="3.40.50.2300">
    <property type="match status" value="1"/>
</dbReference>
<accession>A0A8H3YL31</accession>
<feature type="domain" description="Response regulatory" evidence="9">
    <location>
        <begin position="737"/>
        <end position="859"/>
    </location>
</feature>
<evidence type="ECO:0000256" key="7">
    <source>
        <dbReference type="SAM" id="MobiDB-lite"/>
    </source>
</evidence>
<dbReference type="InterPro" id="IPR003594">
    <property type="entry name" value="HATPase_dom"/>
</dbReference>
<dbReference type="EC" id="2.7.13.3" evidence="2"/>
<dbReference type="Pfam" id="PF02518">
    <property type="entry name" value="HATPase_c"/>
    <property type="match status" value="1"/>
</dbReference>
<gene>
    <name evidence="10" type="ORF">BLS_000611</name>
</gene>
<sequence length="949" mass="106008">MELDREYVAVYNAAFVAHAGRKHPGLMGSGFGDEAAFPELFPFVEPMLELARSTGIAQDVIETPMTTERNGYLEETFFTGSFTPIRNGHGQIEGLYNALVEVTKQLISERRTAMLNAISTGPQFNIRDVCHHVMKCLEMNELDVTMAMMYTIDHEQSDSILQLDGNHLGIPAGHQLLVDNQPLHSSEGLLPLCLRARSTSSPLTLKADKRFDGVEWRGPEGSSQTVSILPLVHGTRLYGFLILGTNPRLEDRVNAQLTNELSRMVSSLLASAVGTQESMKRQKGLERDLAKSDIKIQHLVQHASVGMVHILLDGSTVWANEQYYSIIGLTPRDASKDFSFFSQIVEEDLHIAEREWHSLLEGQENIQEELRMKRMYQPPVGDPVPATILIFGFPYIEDGQITSFMACMTDVSRLKWAENWQARLAQEAQEAKRQQESFIDVVSHEIRNPLSAIVHCVDSIVDACKEHQSRIHADNALIEIIDLARIIETCVNHQKYIIDSILTIGRLQSNMLSLTPSKACPRTLCESAMDMFRAQFKSDKISTSVTAHSSTMSHGIQEVYIDVSRTTQVFINLINNALKFVKDRPSREIKIRYGACTSSPRESFAKDVHWPTKSEGEDDIVKDEDWGIGERMYLTFSVNDSGIGIGSDEISKIFGRFRQANVKTHSVYGGSGLGLFVCKQLAEKHGGEIGVRSTPGFGSSFVFYILVRRAPLPRAMPVRAPSSQDAVTLPTLGTEIRVLLVEDNLVNQQLLRKQLMRAGCIVHVANHGAEALEMLKILDKEVNVILMDTQMPIMDGLECTRQIRQLERDGDAKKRTPIIAVTANARKEQVDEALKNGADAVMQKPFKTRNLLEAIKDNIATCARVNGEQDSKSQPHDTDTASKHQTTFVREESEGDDLIKSANARTEGKLELGQDGSETVLEKKTFVEEENRSMISSNRREALVNERTF</sequence>
<feature type="region of interest" description="Disordered" evidence="7">
    <location>
        <begin position="866"/>
        <end position="885"/>
    </location>
</feature>
<dbReference type="Proteomes" id="UP000433883">
    <property type="component" value="Unassembled WGS sequence"/>
</dbReference>
<dbReference type="Gene3D" id="3.30.450.20">
    <property type="entry name" value="PAS domain"/>
    <property type="match status" value="2"/>
</dbReference>
<dbReference type="SUPFAM" id="SSF55785">
    <property type="entry name" value="PYP-like sensor domain (PAS domain)"/>
    <property type="match status" value="1"/>
</dbReference>
<evidence type="ECO:0000259" key="9">
    <source>
        <dbReference type="PROSITE" id="PS50110"/>
    </source>
</evidence>
<dbReference type="GO" id="GO:0005886">
    <property type="term" value="C:plasma membrane"/>
    <property type="evidence" value="ECO:0007669"/>
    <property type="project" value="TreeGrafter"/>
</dbReference>
<dbReference type="AlphaFoldDB" id="A0A8H3YL31"/>
<dbReference type="InterPro" id="IPR035965">
    <property type="entry name" value="PAS-like_dom_sf"/>
</dbReference>
<name>A0A8H3YL31_VENIN</name>
<evidence type="ECO:0000259" key="8">
    <source>
        <dbReference type="PROSITE" id="PS50109"/>
    </source>
</evidence>
<comment type="catalytic activity">
    <reaction evidence="1">
        <text>ATP + protein L-histidine = ADP + protein N-phospho-L-histidine.</text>
        <dbReference type="EC" id="2.7.13.3"/>
    </reaction>
</comment>
<keyword evidence="4" id="KW-0808">Transferase</keyword>
<dbReference type="InterPro" id="IPR036097">
    <property type="entry name" value="HisK_dim/P_sf"/>
</dbReference>
<feature type="compositionally biased region" description="Basic and acidic residues" evidence="7">
    <location>
        <begin position="867"/>
        <end position="882"/>
    </location>
</feature>
<organism evidence="10 11">
    <name type="scientific">Venturia inaequalis</name>
    <name type="common">Apple scab fungus</name>
    <dbReference type="NCBI Taxonomy" id="5025"/>
    <lineage>
        <taxon>Eukaryota</taxon>
        <taxon>Fungi</taxon>
        <taxon>Dikarya</taxon>
        <taxon>Ascomycota</taxon>
        <taxon>Pezizomycotina</taxon>
        <taxon>Dothideomycetes</taxon>
        <taxon>Pleosporomycetidae</taxon>
        <taxon>Venturiales</taxon>
        <taxon>Venturiaceae</taxon>
        <taxon>Venturia</taxon>
    </lineage>
</organism>
<dbReference type="InterPro" id="IPR011006">
    <property type="entry name" value="CheY-like_superfamily"/>
</dbReference>
<proteinExistence type="predicted"/>
<dbReference type="CDD" id="cd17546">
    <property type="entry name" value="REC_hyHK_CKI1_RcsC-like"/>
    <property type="match status" value="1"/>
</dbReference>
<dbReference type="SMART" id="SM00387">
    <property type="entry name" value="HATPase_c"/>
    <property type="match status" value="1"/>
</dbReference>
<dbReference type="SUPFAM" id="SSF55874">
    <property type="entry name" value="ATPase domain of HSP90 chaperone/DNA topoisomerase II/histidine kinase"/>
    <property type="match status" value="1"/>
</dbReference>
<dbReference type="PANTHER" id="PTHR43047">
    <property type="entry name" value="TWO-COMPONENT HISTIDINE PROTEIN KINASE"/>
    <property type="match status" value="1"/>
</dbReference>
<evidence type="ECO:0000313" key="10">
    <source>
        <dbReference type="EMBL" id="KAE9962247.1"/>
    </source>
</evidence>
<reference evidence="10 11" key="1">
    <citation type="submission" date="2019-11" db="EMBL/GenBank/DDBJ databases">
        <title>Venturia inaequalis Genome Resource.</title>
        <authorList>
            <person name="Lichtner F.J."/>
        </authorList>
    </citation>
    <scope>NUCLEOTIDE SEQUENCE [LARGE SCALE GENOMIC DNA]</scope>
    <source>
        <strain evidence="10">Bline_iso_100314</strain>
    </source>
</reference>
<comment type="caution">
    <text evidence="10">The sequence shown here is derived from an EMBL/GenBank/DDBJ whole genome shotgun (WGS) entry which is preliminary data.</text>
</comment>
<evidence type="ECO:0000313" key="11">
    <source>
        <dbReference type="Proteomes" id="UP000433883"/>
    </source>
</evidence>